<dbReference type="InterPro" id="IPR012338">
    <property type="entry name" value="Beta-lactam/transpept-like"/>
</dbReference>
<reference evidence="6 7" key="1">
    <citation type="submission" date="2013-08" db="EMBL/GenBank/DDBJ databases">
        <authorList>
            <person name="Weinstock G."/>
            <person name="Sodergren E."/>
            <person name="Wylie T."/>
            <person name="Fulton L."/>
            <person name="Fulton R."/>
            <person name="Fronick C."/>
            <person name="O'Laughlin M."/>
            <person name="Godfrey J."/>
            <person name="Miner T."/>
            <person name="Herter B."/>
            <person name="Appelbaum E."/>
            <person name="Cordes M."/>
            <person name="Lek S."/>
            <person name="Wollam A."/>
            <person name="Pepin K.H."/>
            <person name="Palsikar V.B."/>
            <person name="Mitreva M."/>
            <person name="Wilson R.K."/>
        </authorList>
    </citation>
    <scope>NUCLEOTIDE SEQUENCE [LARGE SCALE GENOMIC DNA]</scope>
    <source>
        <strain evidence="6 7">ATCC 700332</strain>
    </source>
</reference>
<proteinExistence type="predicted"/>
<dbReference type="InterPro" id="IPR005311">
    <property type="entry name" value="PBP_dimer"/>
</dbReference>
<keyword evidence="2" id="KW-0121">Carboxypeptidase</keyword>
<keyword evidence="7" id="KW-1185">Reference proteome</keyword>
<keyword evidence="4" id="KW-0812">Transmembrane</keyword>
<dbReference type="InterPro" id="IPR001460">
    <property type="entry name" value="PCN-bd_Tpept"/>
</dbReference>
<keyword evidence="3 4" id="KW-0472">Membrane</keyword>
<name>A0ABN0NY60_TRELE</name>
<evidence type="ECO:0000259" key="5">
    <source>
        <dbReference type="PROSITE" id="PS51178"/>
    </source>
</evidence>
<evidence type="ECO:0000256" key="3">
    <source>
        <dbReference type="ARBA" id="ARBA00023136"/>
    </source>
</evidence>
<dbReference type="PROSITE" id="PS51178">
    <property type="entry name" value="PASTA"/>
    <property type="match status" value="1"/>
</dbReference>
<dbReference type="SUPFAM" id="SSF56519">
    <property type="entry name" value="Penicillin binding protein dimerisation domain"/>
    <property type="match status" value="1"/>
</dbReference>
<accession>A0ABN0NY60</accession>
<dbReference type="PANTHER" id="PTHR30627:SF1">
    <property type="entry name" value="PEPTIDOGLYCAN D,D-TRANSPEPTIDASE FTSI"/>
    <property type="match status" value="1"/>
</dbReference>
<dbReference type="InterPro" id="IPR050515">
    <property type="entry name" value="Beta-lactam/transpept"/>
</dbReference>
<comment type="subcellular location">
    <subcellularLocation>
        <location evidence="1">Membrane</location>
    </subcellularLocation>
</comment>
<dbReference type="Pfam" id="PF03717">
    <property type="entry name" value="PBP_dimer"/>
    <property type="match status" value="1"/>
</dbReference>
<dbReference type="PANTHER" id="PTHR30627">
    <property type="entry name" value="PEPTIDOGLYCAN D,D-TRANSPEPTIDASE"/>
    <property type="match status" value="1"/>
</dbReference>
<keyword evidence="2" id="KW-0645">Protease</keyword>
<dbReference type="InterPro" id="IPR005543">
    <property type="entry name" value="PASTA_dom"/>
</dbReference>
<feature type="domain" description="PASTA" evidence="5">
    <location>
        <begin position="558"/>
        <end position="621"/>
    </location>
</feature>
<evidence type="ECO:0000256" key="2">
    <source>
        <dbReference type="ARBA" id="ARBA00022645"/>
    </source>
</evidence>
<keyword evidence="4" id="KW-1133">Transmembrane helix</keyword>
<dbReference type="SUPFAM" id="SSF54184">
    <property type="entry name" value="Penicillin-binding protein 2x (pbp-2x), c-terminal domain"/>
    <property type="match status" value="1"/>
</dbReference>
<dbReference type="CDD" id="cd06575">
    <property type="entry name" value="PASTA_Pbp2x-like_2"/>
    <property type="match status" value="1"/>
</dbReference>
<keyword evidence="2" id="KW-0378">Hydrolase</keyword>
<protein>
    <submittedName>
        <fullName evidence="6">Penicillin-binding protein, transpeptidase domain protein</fullName>
    </submittedName>
</protein>
<dbReference type="EMBL" id="AWVH01000033">
    <property type="protein sequence ID" value="ERJ92589.1"/>
    <property type="molecule type" value="Genomic_DNA"/>
</dbReference>
<gene>
    <name evidence="6" type="ORF">HMPREF9193_01346</name>
</gene>
<dbReference type="Proteomes" id="UP000016649">
    <property type="component" value="Unassembled WGS sequence"/>
</dbReference>
<dbReference type="InterPro" id="IPR036138">
    <property type="entry name" value="PBP_dimer_sf"/>
</dbReference>
<comment type="caution">
    <text evidence="6">The sequence shown here is derived from an EMBL/GenBank/DDBJ whole genome shotgun (WGS) entry which is preliminary data.</text>
</comment>
<dbReference type="Pfam" id="PF00905">
    <property type="entry name" value="Transpeptidase"/>
    <property type="match status" value="1"/>
</dbReference>
<evidence type="ECO:0000256" key="4">
    <source>
        <dbReference type="SAM" id="Phobius"/>
    </source>
</evidence>
<feature type="transmembrane region" description="Helical" evidence="4">
    <location>
        <begin position="12"/>
        <end position="31"/>
    </location>
</feature>
<dbReference type="SMART" id="SM00740">
    <property type="entry name" value="PASTA"/>
    <property type="match status" value="1"/>
</dbReference>
<dbReference type="SUPFAM" id="SSF56601">
    <property type="entry name" value="beta-lactamase/transpeptidase-like"/>
    <property type="match status" value="1"/>
</dbReference>
<dbReference type="RefSeq" id="WP_021687552.1">
    <property type="nucleotide sequence ID" value="NZ_KI260567.1"/>
</dbReference>
<dbReference type="Pfam" id="PF03793">
    <property type="entry name" value="PASTA"/>
    <property type="match status" value="1"/>
</dbReference>
<evidence type="ECO:0000313" key="6">
    <source>
        <dbReference type="EMBL" id="ERJ92589.1"/>
    </source>
</evidence>
<evidence type="ECO:0000256" key="1">
    <source>
        <dbReference type="ARBA" id="ARBA00004370"/>
    </source>
</evidence>
<sequence length="621" mass="66971">MRLNGFISKIRIIVFALVFTAAALYITVAYGKLAFTPPGQIVLKPETPRRGSIFDKNGKPLAVQTDFYHIAVTPSAIGDIEYFAQSLAEATELSPQHITAAIKSAASDFLYLKKKITKAQKTAVEDVIKAKSLAGIRFDKIPGRVYPENALASQVIGFMGDSGNGLSGIEYSMQQILMPKQNEKNASGKNVFLTIDANLQYKLEQIAYASIKETQAESFMLIACEAHSGEILSYISLPAANLNFYPSSSIEEQIDRPAVLAYEPGSVFKIFTAASFLNSGAVGKNEVFVCNGRHEVRSANGEKAVITCLGTHGPVTVREALQYSCNDAMAQMSEKMDSERFLQSLRNFGFGSRTGIELPSETRGSLKSVNDRYWSVRSKPTMSIGQEISVSALQIVQAATALANGGVPVQLTLVSKITDSSGNEEYRHTPSEKKRAVSKATADYILSCMETTARYGTGTKAALKDISIGVKTGTAQMLDPDTGKYSKTDFVSNCAAVFPIDRPQIVLYIVITKAKGETLSGRIVAPVIADAANVIIDHLGLARGGASSLAHSGRITFQTDKLPEIGDTLPDFTGLPKRLLTPLLNRNDLNVIIKGDGWVKEQKPAAGTAVTKGMTVELILE</sequence>
<evidence type="ECO:0000313" key="7">
    <source>
        <dbReference type="Proteomes" id="UP000016649"/>
    </source>
</evidence>
<organism evidence="6 7">
    <name type="scientific">Treponema lecithinolyticum ATCC 700332</name>
    <dbReference type="NCBI Taxonomy" id="1321815"/>
    <lineage>
        <taxon>Bacteria</taxon>
        <taxon>Pseudomonadati</taxon>
        <taxon>Spirochaetota</taxon>
        <taxon>Spirochaetia</taxon>
        <taxon>Spirochaetales</taxon>
        <taxon>Treponemataceae</taxon>
        <taxon>Treponema</taxon>
    </lineage>
</organism>
<dbReference type="Gene3D" id="3.30.450.330">
    <property type="match status" value="1"/>
</dbReference>
<dbReference type="Gene3D" id="3.90.1310.10">
    <property type="entry name" value="Penicillin-binding protein 2a (Domain 2)"/>
    <property type="match status" value="1"/>
</dbReference>
<dbReference type="Gene3D" id="3.40.710.10">
    <property type="entry name" value="DD-peptidase/beta-lactamase superfamily"/>
    <property type="match status" value="1"/>
</dbReference>